<dbReference type="InterPro" id="IPR027417">
    <property type="entry name" value="P-loop_NTPase"/>
</dbReference>
<keyword evidence="3 16" id="KW-1003">Cell membrane</keyword>
<evidence type="ECO:0000256" key="2">
    <source>
        <dbReference type="ARBA" id="ARBA00010044"/>
    </source>
</evidence>
<dbReference type="SUPFAM" id="SSF52540">
    <property type="entry name" value="P-loop containing nucleoside triphosphate hydrolases"/>
    <property type="match status" value="1"/>
</dbReference>
<evidence type="ECO:0000256" key="9">
    <source>
        <dbReference type="ARBA" id="ARBA00022801"/>
    </source>
</evidence>
<feature type="domain" description="AAA+ ATPase" evidence="18">
    <location>
        <begin position="195"/>
        <end position="334"/>
    </location>
</feature>
<evidence type="ECO:0000259" key="18">
    <source>
        <dbReference type="SMART" id="SM00382"/>
    </source>
</evidence>
<dbReference type="InterPro" id="IPR003960">
    <property type="entry name" value="ATPase_AAA_CS"/>
</dbReference>
<keyword evidence="19" id="KW-0131">Cell cycle</keyword>
<evidence type="ECO:0000256" key="7">
    <source>
        <dbReference type="ARBA" id="ARBA00022723"/>
    </source>
</evidence>
<evidence type="ECO:0000256" key="14">
    <source>
        <dbReference type="ARBA" id="ARBA00023136"/>
    </source>
</evidence>
<keyword evidence="13 16" id="KW-0482">Metalloprotease</keyword>
<dbReference type="Gene3D" id="1.10.8.60">
    <property type="match status" value="1"/>
</dbReference>
<dbReference type="HAMAP" id="MF_01458">
    <property type="entry name" value="FtsH"/>
    <property type="match status" value="1"/>
</dbReference>
<dbReference type="InterPro" id="IPR011546">
    <property type="entry name" value="Pept_M41_FtsH_extracell"/>
</dbReference>
<keyword evidence="7 16" id="KW-0479">Metal-binding</keyword>
<evidence type="ECO:0000313" key="19">
    <source>
        <dbReference type="EMBL" id="SDC36988.1"/>
    </source>
</evidence>
<dbReference type="InterPro" id="IPR037219">
    <property type="entry name" value="Peptidase_M41-like"/>
</dbReference>
<dbReference type="FunFam" id="1.10.8.60:FF:000001">
    <property type="entry name" value="ATP-dependent zinc metalloprotease FtsH"/>
    <property type="match status" value="1"/>
</dbReference>
<evidence type="ECO:0000256" key="1">
    <source>
        <dbReference type="ARBA" id="ARBA00004370"/>
    </source>
</evidence>
<dbReference type="InterPro" id="IPR005936">
    <property type="entry name" value="FtsH"/>
</dbReference>
<dbReference type="InterPro" id="IPR003593">
    <property type="entry name" value="AAA+_ATPase"/>
</dbReference>
<dbReference type="EMBL" id="FMYV01000003">
    <property type="protein sequence ID" value="SDC36988.1"/>
    <property type="molecule type" value="Genomic_DNA"/>
</dbReference>
<dbReference type="FunFam" id="1.20.58.760:FF:000001">
    <property type="entry name" value="ATP-dependent zinc metalloprotease FtsH"/>
    <property type="match status" value="1"/>
</dbReference>
<dbReference type="PANTHER" id="PTHR23076:SF97">
    <property type="entry name" value="ATP-DEPENDENT ZINC METALLOPROTEASE YME1L1"/>
    <property type="match status" value="1"/>
</dbReference>
<comment type="subunit">
    <text evidence="16">Homohexamer.</text>
</comment>
<reference evidence="19 20" key="1">
    <citation type="submission" date="2016-10" db="EMBL/GenBank/DDBJ databases">
        <authorList>
            <person name="de Groot N.N."/>
        </authorList>
    </citation>
    <scope>NUCLEOTIDE SEQUENCE [LARGE SCALE GENOMIC DNA]</scope>
    <source>
        <strain evidence="19 20">WG14</strain>
    </source>
</reference>
<evidence type="ECO:0000256" key="3">
    <source>
        <dbReference type="ARBA" id="ARBA00022475"/>
    </source>
</evidence>
<keyword evidence="8 16" id="KW-0547">Nucleotide-binding</keyword>
<keyword evidence="9 16" id="KW-0378">Hydrolase</keyword>
<dbReference type="Pfam" id="PF00004">
    <property type="entry name" value="AAA"/>
    <property type="match status" value="1"/>
</dbReference>
<keyword evidence="6 16" id="KW-0812">Transmembrane</keyword>
<evidence type="ECO:0000256" key="16">
    <source>
        <dbReference type="HAMAP-Rule" id="MF_01458"/>
    </source>
</evidence>
<evidence type="ECO:0000256" key="13">
    <source>
        <dbReference type="ARBA" id="ARBA00023049"/>
    </source>
</evidence>
<dbReference type="GO" id="GO:0008270">
    <property type="term" value="F:zinc ion binding"/>
    <property type="evidence" value="ECO:0007669"/>
    <property type="project" value="UniProtKB-UniRule"/>
</dbReference>
<evidence type="ECO:0000256" key="11">
    <source>
        <dbReference type="ARBA" id="ARBA00022840"/>
    </source>
</evidence>
<dbReference type="InterPro" id="IPR003959">
    <property type="entry name" value="ATPase_AAA_core"/>
</dbReference>
<keyword evidence="4" id="KW-0997">Cell inner membrane</keyword>
<dbReference type="GO" id="GO:0004222">
    <property type="term" value="F:metalloendopeptidase activity"/>
    <property type="evidence" value="ECO:0007669"/>
    <property type="project" value="InterPro"/>
</dbReference>
<feature type="active site" evidence="16">
    <location>
        <position position="426"/>
    </location>
</feature>
<keyword evidence="5 16" id="KW-0645">Protease</keyword>
<dbReference type="GO" id="GO:0006508">
    <property type="term" value="P:proteolysis"/>
    <property type="evidence" value="ECO:0007669"/>
    <property type="project" value="UniProtKB-KW"/>
</dbReference>
<accession>A0A1G6L1N4</accession>
<dbReference type="GO" id="GO:0005524">
    <property type="term" value="F:ATP binding"/>
    <property type="evidence" value="ECO:0007669"/>
    <property type="project" value="UniProtKB-UniRule"/>
</dbReference>
<dbReference type="EC" id="3.4.24.-" evidence="16"/>
<evidence type="ECO:0000256" key="10">
    <source>
        <dbReference type="ARBA" id="ARBA00022833"/>
    </source>
</evidence>
<keyword evidence="19" id="KW-0132">Cell division</keyword>
<comment type="subcellular location">
    <subcellularLocation>
        <location evidence="16">Cell membrane</location>
        <topology evidence="16">Multi-pass membrane protein</topology>
        <orientation evidence="16">Cytoplasmic side</orientation>
    </subcellularLocation>
    <subcellularLocation>
        <location evidence="1">Membrane</location>
    </subcellularLocation>
</comment>
<dbReference type="GO" id="GO:0004176">
    <property type="term" value="F:ATP-dependent peptidase activity"/>
    <property type="evidence" value="ECO:0007669"/>
    <property type="project" value="InterPro"/>
</dbReference>
<dbReference type="Gene3D" id="1.20.58.760">
    <property type="entry name" value="Peptidase M41"/>
    <property type="match status" value="1"/>
</dbReference>
<dbReference type="FunFam" id="3.40.50.300:FF:000001">
    <property type="entry name" value="ATP-dependent zinc metalloprotease FtsH"/>
    <property type="match status" value="1"/>
</dbReference>
<dbReference type="RefSeq" id="WP_091403254.1">
    <property type="nucleotide sequence ID" value="NZ_FMYV01000003.1"/>
</dbReference>
<dbReference type="GO" id="GO:0030163">
    <property type="term" value="P:protein catabolic process"/>
    <property type="evidence" value="ECO:0007669"/>
    <property type="project" value="UniProtKB-UniRule"/>
</dbReference>
<feature type="binding site" evidence="16">
    <location>
        <position position="429"/>
    </location>
    <ligand>
        <name>Zn(2+)</name>
        <dbReference type="ChEBI" id="CHEBI:29105"/>
        <note>catalytic</note>
    </ligand>
</feature>
<keyword evidence="20" id="KW-1185">Reference proteome</keyword>
<evidence type="ECO:0000313" key="20">
    <source>
        <dbReference type="Proteomes" id="UP000199322"/>
    </source>
</evidence>
<evidence type="ECO:0000256" key="4">
    <source>
        <dbReference type="ARBA" id="ARBA00022519"/>
    </source>
</evidence>
<evidence type="ECO:0000256" key="6">
    <source>
        <dbReference type="ARBA" id="ARBA00022692"/>
    </source>
</evidence>
<dbReference type="SUPFAM" id="SSF140990">
    <property type="entry name" value="FtsH protease domain-like"/>
    <property type="match status" value="1"/>
</dbReference>
<keyword evidence="11 16" id="KW-0067">ATP-binding</keyword>
<name>A0A1G6L1N4_9BACT</name>
<comment type="cofactor">
    <cofactor evidence="16">
        <name>Zn(2+)</name>
        <dbReference type="ChEBI" id="CHEBI:29105"/>
    </cofactor>
    <text evidence="16">Binds 1 zinc ion per subunit.</text>
</comment>
<dbReference type="GO" id="GO:0016887">
    <property type="term" value="F:ATP hydrolysis activity"/>
    <property type="evidence" value="ECO:0007669"/>
    <property type="project" value="UniProtKB-UniRule"/>
</dbReference>
<feature type="binding site" evidence="16">
    <location>
        <position position="425"/>
    </location>
    <ligand>
        <name>Zn(2+)</name>
        <dbReference type="ChEBI" id="CHEBI:29105"/>
        <note>catalytic</note>
    </ligand>
</feature>
<evidence type="ECO:0000256" key="17">
    <source>
        <dbReference type="RuleBase" id="RU003651"/>
    </source>
</evidence>
<evidence type="ECO:0000256" key="5">
    <source>
        <dbReference type="ARBA" id="ARBA00022670"/>
    </source>
</evidence>
<dbReference type="Pfam" id="PF01434">
    <property type="entry name" value="Peptidase_M41"/>
    <property type="match status" value="1"/>
</dbReference>
<dbReference type="InterPro" id="IPR000642">
    <property type="entry name" value="Peptidase_M41"/>
</dbReference>
<dbReference type="Gene3D" id="3.40.50.300">
    <property type="entry name" value="P-loop containing nucleotide triphosphate hydrolases"/>
    <property type="match status" value="1"/>
</dbReference>
<keyword evidence="12 16" id="KW-1133">Transmembrane helix</keyword>
<dbReference type="PANTHER" id="PTHR23076">
    <property type="entry name" value="METALLOPROTEASE M41 FTSH"/>
    <property type="match status" value="1"/>
</dbReference>
<dbReference type="Proteomes" id="UP000199322">
    <property type="component" value="Unassembled WGS sequence"/>
</dbReference>
<dbReference type="PROSITE" id="PS00674">
    <property type="entry name" value="AAA"/>
    <property type="match status" value="1"/>
</dbReference>
<sequence>MANGKRTSNIGVFWIYLILAVIFFFSISQMNTTGPRQIDYSQLINLIEDGQIQRMTIESGGNITLTTTEGVQIKSYAPPLVVDKQYINQIAQNGVEIIYIKSLASNWWFSLLGSLLPIVIIILFWFWLLRPMMNGGAGGTSGMPFGKTTARKYDPKKNKITFDNVAGIDEVKEELQSIVKYLKDPKEFLEIGARMPKGVILVGPPGTGKTLTARAVAGEANVPFFYMSGSDFVELYVGVGASRVRDLFKKAKEEAPSIIFIDELDAVGRQRGAGLGGGNDEREQTLNSLLVEMDGFDNDTNVIVMAATNRPDVLDKALLRPGRFDKKIVIDAPDKKGREEILKLHLKGKKISSDVNPEKLAAKTPGFVGADLENLVNEAALLALREKHNHMTMEDFEEAVERVIAGPARKSRVISEDERKILSYHELGHAFMGYYLDNLDPVQKITIVPRGNSALGYTLLIPEEDKFLNSKSEIVDRISFALGGRAAEELIFEKITTGASDDIKRATDMAKKMIYSLGMSSKLGPSVWQDENDEVFLGRDMTRSKTFSEETSRAIDNEIKSIIFNAYNKAKEILQKNKERLEIMATYLFNNEKISGDLFKELMRKDIDELKNFVKENQNG</sequence>
<keyword evidence="10 16" id="KW-0862">Zinc</keyword>
<dbReference type="STRING" id="28234.SAMN04488588_0970"/>
<feature type="transmembrane region" description="Helical" evidence="16">
    <location>
        <begin position="12"/>
        <end position="30"/>
    </location>
</feature>
<comment type="function">
    <text evidence="16">Acts as a processive, ATP-dependent zinc metallopeptidase for both cytoplasmic and membrane proteins. Plays a role in the quality control of integral membrane proteins.</text>
</comment>
<dbReference type="AlphaFoldDB" id="A0A1G6L1N4"/>
<evidence type="ECO:0000256" key="12">
    <source>
        <dbReference type="ARBA" id="ARBA00022989"/>
    </source>
</evidence>
<dbReference type="SMART" id="SM00382">
    <property type="entry name" value="AAA"/>
    <property type="match status" value="1"/>
</dbReference>
<dbReference type="CDD" id="cd19501">
    <property type="entry name" value="RecA-like_FtsH"/>
    <property type="match status" value="1"/>
</dbReference>
<comment type="similarity">
    <text evidence="15 16">In the central section; belongs to the AAA ATPase family.</text>
</comment>
<dbReference type="GO" id="GO:0051301">
    <property type="term" value="P:cell division"/>
    <property type="evidence" value="ECO:0007669"/>
    <property type="project" value="UniProtKB-KW"/>
</dbReference>
<dbReference type="Gene3D" id="3.30.720.210">
    <property type="match status" value="1"/>
</dbReference>
<dbReference type="Pfam" id="PF17862">
    <property type="entry name" value="AAA_lid_3"/>
    <property type="match status" value="1"/>
</dbReference>
<evidence type="ECO:0000256" key="8">
    <source>
        <dbReference type="ARBA" id="ARBA00022741"/>
    </source>
</evidence>
<dbReference type="InterPro" id="IPR041569">
    <property type="entry name" value="AAA_lid_3"/>
</dbReference>
<dbReference type="NCBIfam" id="TIGR01241">
    <property type="entry name" value="FtsH_fam"/>
    <property type="match status" value="1"/>
</dbReference>
<feature type="binding site" evidence="16">
    <location>
        <begin position="203"/>
        <end position="210"/>
    </location>
    <ligand>
        <name>ATP</name>
        <dbReference type="ChEBI" id="CHEBI:30616"/>
    </ligand>
</feature>
<gene>
    <name evidence="16" type="primary">ftsH</name>
    <name evidence="19" type="ORF">SAMN04488588_0970</name>
</gene>
<feature type="transmembrane region" description="Helical" evidence="16">
    <location>
        <begin position="107"/>
        <end position="128"/>
    </location>
</feature>
<organism evidence="19 20">
    <name type="scientific">Geotoga petraea</name>
    <dbReference type="NCBI Taxonomy" id="28234"/>
    <lineage>
        <taxon>Bacteria</taxon>
        <taxon>Thermotogati</taxon>
        <taxon>Thermotogota</taxon>
        <taxon>Thermotogae</taxon>
        <taxon>Petrotogales</taxon>
        <taxon>Petrotogaceae</taxon>
        <taxon>Geotoga</taxon>
    </lineage>
</organism>
<feature type="binding site" evidence="16">
    <location>
        <position position="502"/>
    </location>
    <ligand>
        <name>Zn(2+)</name>
        <dbReference type="ChEBI" id="CHEBI:29105"/>
        <note>catalytic</note>
    </ligand>
</feature>
<proteinExistence type="inferred from homology"/>
<dbReference type="GO" id="GO:0005886">
    <property type="term" value="C:plasma membrane"/>
    <property type="evidence" value="ECO:0007669"/>
    <property type="project" value="UniProtKB-SubCell"/>
</dbReference>
<protein>
    <recommendedName>
        <fullName evidence="16">ATP-dependent zinc metalloprotease FtsH</fullName>
        <ecNumber evidence="16">3.4.24.-</ecNumber>
    </recommendedName>
</protein>
<evidence type="ECO:0000256" key="15">
    <source>
        <dbReference type="ARBA" id="ARBA00061570"/>
    </source>
</evidence>
<keyword evidence="14 16" id="KW-0472">Membrane</keyword>
<comment type="similarity">
    <text evidence="17">Belongs to the AAA ATPase family.</text>
</comment>
<dbReference type="Pfam" id="PF06480">
    <property type="entry name" value="FtsH_ext"/>
    <property type="match status" value="1"/>
</dbReference>
<comment type="similarity">
    <text evidence="2 16">In the C-terminal section; belongs to the peptidase M41 family.</text>
</comment>